<sequence>MDMLVITLVCASTLTFFILRLLYNQTQNSSKLPPGPRPYPIIGNILELGTNPHISLTKLSEIYGPIMTLKLGTITTIVISSPQLAKQVLQENGQTFSSRIVSHAVQAVEHQKCSAVWLPPLAKWRNLKRVCATKVFSTQMLDSTKVLRQEKLKELLDFVKEKSNKGEALDFGEAVFSTVLNSISNTFFSVDLTHSTCDEKSQEFKNIIWKIMEYAGKPNVADFFPILRPLDPQGVHAKMSHYFMKLLKIFDGIIEERFLKCEINFKGNNFELIPFGAGKKICPGLPLAHRSVHLMVAFLLHNFEWKLADGLTPEDMNMVEHFGLTLKKMQPLRVQAISVKDN</sequence>
<proteinExistence type="evidence at transcript level"/>
<keyword evidence="2 3" id="KW-0408">Iron</keyword>
<dbReference type="AlphaFoldDB" id="I3SQ30"/>
<dbReference type="PANTHER" id="PTHR47950">
    <property type="entry name" value="CYTOCHROME P450, FAMILY 76, SUBFAMILY C, POLYPEPTIDE 5-RELATED"/>
    <property type="match status" value="1"/>
</dbReference>
<evidence type="ECO:0000313" key="4">
    <source>
        <dbReference type="EMBL" id="AFK42372.1"/>
    </source>
</evidence>
<dbReference type="EMBL" id="BT142578">
    <property type="protein sequence ID" value="AFK42372.1"/>
    <property type="molecule type" value="mRNA"/>
</dbReference>
<keyword evidence="3" id="KW-0560">Oxidoreductase</keyword>
<keyword evidence="3" id="KW-0503">Monooxygenase</keyword>
<evidence type="ECO:0000256" key="3">
    <source>
        <dbReference type="RuleBase" id="RU000461"/>
    </source>
</evidence>
<dbReference type="PRINTS" id="PR00463">
    <property type="entry name" value="EP450I"/>
</dbReference>
<comment type="similarity">
    <text evidence="1 3">Belongs to the cytochrome P450 family.</text>
</comment>
<dbReference type="SUPFAM" id="SSF48264">
    <property type="entry name" value="Cytochrome P450"/>
    <property type="match status" value="1"/>
</dbReference>
<dbReference type="InterPro" id="IPR002401">
    <property type="entry name" value="Cyt_P450_E_grp-I"/>
</dbReference>
<dbReference type="GO" id="GO:0016705">
    <property type="term" value="F:oxidoreductase activity, acting on paired donors, with incorporation or reduction of molecular oxygen"/>
    <property type="evidence" value="ECO:0007669"/>
    <property type="project" value="InterPro"/>
</dbReference>
<reference evidence="4" key="1">
    <citation type="submission" date="2012-05" db="EMBL/GenBank/DDBJ databases">
        <authorList>
            <person name="Krishnakumar V."/>
            <person name="Cheung F."/>
            <person name="Xiao Y."/>
            <person name="Chan A."/>
            <person name="Moskal W.A."/>
            <person name="Town C.D."/>
        </authorList>
    </citation>
    <scope>NUCLEOTIDE SEQUENCE</scope>
</reference>
<feature type="binding site" description="axial binding residue" evidence="2">
    <location>
        <position position="282"/>
    </location>
    <ligand>
        <name>heme</name>
        <dbReference type="ChEBI" id="CHEBI:30413"/>
    </ligand>
    <ligandPart>
        <name>Fe</name>
        <dbReference type="ChEBI" id="CHEBI:18248"/>
    </ligandPart>
</feature>
<dbReference type="GO" id="GO:0005506">
    <property type="term" value="F:iron ion binding"/>
    <property type="evidence" value="ECO:0007669"/>
    <property type="project" value="InterPro"/>
</dbReference>
<dbReference type="PANTHER" id="PTHR47950:SF30">
    <property type="entry name" value="CYTOCHROME P450 FAMILY PROTEIN"/>
    <property type="match status" value="1"/>
</dbReference>
<dbReference type="Pfam" id="PF00067">
    <property type="entry name" value="p450"/>
    <property type="match status" value="1"/>
</dbReference>
<dbReference type="InterPro" id="IPR017972">
    <property type="entry name" value="Cyt_P450_CS"/>
</dbReference>
<dbReference type="InterPro" id="IPR001128">
    <property type="entry name" value="Cyt_P450"/>
</dbReference>
<keyword evidence="2 3" id="KW-0349">Heme</keyword>
<dbReference type="InterPro" id="IPR036396">
    <property type="entry name" value="Cyt_P450_sf"/>
</dbReference>
<accession>I3SQ30</accession>
<evidence type="ECO:0008006" key="5">
    <source>
        <dbReference type="Google" id="ProtNLM"/>
    </source>
</evidence>
<dbReference type="PROSITE" id="PS00086">
    <property type="entry name" value="CYTOCHROME_P450"/>
    <property type="match status" value="1"/>
</dbReference>
<comment type="cofactor">
    <cofactor evidence="2">
        <name>heme</name>
        <dbReference type="ChEBI" id="CHEBI:30413"/>
    </cofactor>
</comment>
<name>I3SQ30_LOTJA</name>
<dbReference type="GO" id="GO:0020037">
    <property type="term" value="F:heme binding"/>
    <property type="evidence" value="ECO:0007669"/>
    <property type="project" value="InterPro"/>
</dbReference>
<dbReference type="GO" id="GO:0004497">
    <property type="term" value="F:monooxygenase activity"/>
    <property type="evidence" value="ECO:0007669"/>
    <property type="project" value="UniProtKB-KW"/>
</dbReference>
<evidence type="ECO:0000256" key="1">
    <source>
        <dbReference type="ARBA" id="ARBA00010617"/>
    </source>
</evidence>
<protein>
    <recommendedName>
        <fullName evidence="5">Cytochrome P450</fullName>
    </recommendedName>
</protein>
<dbReference type="Gene3D" id="1.10.630.10">
    <property type="entry name" value="Cytochrome P450"/>
    <property type="match status" value="2"/>
</dbReference>
<keyword evidence="2 3" id="KW-0479">Metal-binding</keyword>
<organism evidence="4">
    <name type="scientific">Lotus japonicus</name>
    <name type="common">Lotus corniculatus var. japonicus</name>
    <dbReference type="NCBI Taxonomy" id="34305"/>
    <lineage>
        <taxon>Eukaryota</taxon>
        <taxon>Viridiplantae</taxon>
        <taxon>Streptophyta</taxon>
        <taxon>Embryophyta</taxon>
        <taxon>Tracheophyta</taxon>
        <taxon>Spermatophyta</taxon>
        <taxon>Magnoliopsida</taxon>
        <taxon>eudicotyledons</taxon>
        <taxon>Gunneridae</taxon>
        <taxon>Pentapetalae</taxon>
        <taxon>rosids</taxon>
        <taxon>fabids</taxon>
        <taxon>Fabales</taxon>
        <taxon>Fabaceae</taxon>
        <taxon>Papilionoideae</taxon>
        <taxon>50 kb inversion clade</taxon>
        <taxon>NPAAA clade</taxon>
        <taxon>Hologalegina</taxon>
        <taxon>robinioid clade</taxon>
        <taxon>Loteae</taxon>
        <taxon>Lotus</taxon>
    </lineage>
</organism>
<evidence type="ECO:0000256" key="2">
    <source>
        <dbReference type="PIRSR" id="PIRSR602401-1"/>
    </source>
</evidence>